<keyword evidence="1" id="KW-1003">Cell membrane</keyword>
<feature type="transmembrane region" description="Helical" evidence="3">
    <location>
        <begin position="24"/>
        <end position="42"/>
    </location>
</feature>
<feature type="transmembrane region" description="Helical" evidence="3">
    <location>
        <begin position="115"/>
        <end position="134"/>
    </location>
</feature>
<keyword evidence="1" id="KW-0064">Aspartyl protease</keyword>
<keyword evidence="1" id="KW-0749">Sporulation</keyword>
<comment type="function">
    <text evidence="1">Probable aspartic protease that is responsible for the proteolytic cleavage of the RNA polymerase sigma E factor (SigE/spoIIGB) to yield the active peptide in the mother cell during sporulation. Responds to a signal from the forespore that is triggered by the extracellular signal protein SpoIIR.</text>
</comment>
<dbReference type="Pfam" id="PF03419">
    <property type="entry name" value="Peptidase_U4"/>
    <property type="match status" value="1"/>
</dbReference>
<name>A0A1G7YGL0_9BACI</name>
<dbReference type="EMBL" id="FNDK01000001">
    <property type="protein sequence ID" value="SDG95385.1"/>
    <property type="molecule type" value="Genomic_DNA"/>
</dbReference>
<dbReference type="PIRSF" id="PIRSF018571">
    <property type="entry name" value="SpoIIGA"/>
    <property type="match status" value="1"/>
</dbReference>
<comment type="similarity">
    <text evidence="1">Belongs to the peptidase U4 family.</text>
</comment>
<dbReference type="NCBIfam" id="TIGR02854">
    <property type="entry name" value="spore_II_GA"/>
    <property type="match status" value="1"/>
</dbReference>
<sequence>MIIHLVLFAGTAKLVKRRISKKRLWLAALLGSCSIFIVLTPWEDWLIHPLGKLALSILLVWTAFGFPSLALFFQSLCMFYVMSFLAAGTMTAVETLRFSMQQQSGFLSEYTSSMYSSYSVMLVLFSIPLVWFATRCTDNITTARKLQAAKIADISVHVNQAVYQGKALIDTGNQLKDPVTRAPVMVMEASLVQSQLAGEQYQQLYTMISKKRIEDLENLTFWEGRWRLVPFRSAGQSSQIMFALKPDVITVQWENTTLRFENVLVGLEAEALSANQDFQMIFPSDPLQAQAHESA</sequence>
<feature type="transmembrane region" description="Helical" evidence="3">
    <location>
        <begin position="80"/>
        <end position="100"/>
    </location>
</feature>
<evidence type="ECO:0000256" key="1">
    <source>
        <dbReference type="PIRNR" id="PIRNR018571"/>
    </source>
</evidence>
<proteinExistence type="inferred from homology"/>
<dbReference type="EC" id="3.4.23.-" evidence="1"/>
<dbReference type="OrthoDB" id="2690199at2"/>
<feature type="transmembrane region" description="Helical" evidence="3">
    <location>
        <begin position="54"/>
        <end position="73"/>
    </location>
</feature>
<protein>
    <recommendedName>
        <fullName evidence="1">Sporulation sigma-E factor-processing peptidase</fullName>
        <ecNumber evidence="1">3.4.23.-</ecNumber>
    </recommendedName>
    <alternativeName>
        <fullName evidence="1">Membrane-associated aspartic protease</fullName>
    </alternativeName>
    <alternativeName>
        <fullName evidence="1">Stage II sporulation protein GA</fullName>
    </alternativeName>
</protein>
<keyword evidence="3" id="KW-1133">Transmembrane helix</keyword>
<accession>A0A1G7YGL0</accession>
<gene>
    <name evidence="4" type="ORF">SAMN05192534_101127</name>
</gene>
<keyword evidence="1 3" id="KW-0472">Membrane</keyword>
<comment type="subunit">
    <text evidence="1">Self-associates. Interacts with SigE. Interacts with SpoIIR.</text>
</comment>
<evidence type="ECO:0000313" key="4">
    <source>
        <dbReference type="EMBL" id="SDG95385.1"/>
    </source>
</evidence>
<reference evidence="4 5" key="1">
    <citation type="submission" date="2016-10" db="EMBL/GenBank/DDBJ databases">
        <authorList>
            <person name="de Groot N.N."/>
        </authorList>
    </citation>
    <scope>NUCLEOTIDE SEQUENCE [LARGE SCALE GENOMIC DNA]</scope>
    <source>
        <strain evidence="4 5">DSM 21632</strain>
    </source>
</reference>
<keyword evidence="1" id="KW-0645">Protease</keyword>
<dbReference type="InterPro" id="IPR005081">
    <property type="entry name" value="SpoIIGA"/>
</dbReference>
<dbReference type="GO" id="GO:0030436">
    <property type="term" value="P:asexual sporulation"/>
    <property type="evidence" value="ECO:0007669"/>
    <property type="project" value="InterPro"/>
</dbReference>
<keyword evidence="3" id="KW-0812">Transmembrane</keyword>
<comment type="subcellular location">
    <subcellularLocation>
        <location evidence="1">Cell membrane</location>
    </subcellularLocation>
</comment>
<dbReference type="GO" id="GO:0004190">
    <property type="term" value="F:aspartic-type endopeptidase activity"/>
    <property type="evidence" value="ECO:0007669"/>
    <property type="project" value="UniProtKB-KW"/>
</dbReference>
<dbReference type="Proteomes" id="UP000199163">
    <property type="component" value="Unassembled WGS sequence"/>
</dbReference>
<dbReference type="GO" id="GO:0030435">
    <property type="term" value="P:sporulation resulting in formation of a cellular spore"/>
    <property type="evidence" value="ECO:0007669"/>
    <property type="project" value="UniProtKB-KW"/>
</dbReference>
<dbReference type="STRING" id="568899.SAMN05192534_101127"/>
<evidence type="ECO:0000256" key="2">
    <source>
        <dbReference type="PIRSR" id="PIRSR018571-1"/>
    </source>
</evidence>
<dbReference type="AlphaFoldDB" id="A0A1G7YGL0"/>
<evidence type="ECO:0000256" key="3">
    <source>
        <dbReference type="SAM" id="Phobius"/>
    </source>
</evidence>
<organism evidence="4 5">
    <name type="scientific">Alteribacillus persepolensis</name>
    <dbReference type="NCBI Taxonomy" id="568899"/>
    <lineage>
        <taxon>Bacteria</taxon>
        <taxon>Bacillati</taxon>
        <taxon>Bacillota</taxon>
        <taxon>Bacilli</taxon>
        <taxon>Bacillales</taxon>
        <taxon>Bacillaceae</taxon>
        <taxon>Alteribacillus</taxon>
    </lineage>
</organism>
<evidence type="ECO:0000313" key="5">
    <source>
        <dbReference type="Proteomes" id="UP000199163"/>
    </source>
</evidence>
<feature type="active site" evidence="2">
    <location>
        <position position="170"/>
    </location>
</feature>
<dbReference type="GO" id="GO:0005886">
    <property type="term" value="C:plasma membrane"/>
    <property type="evidence" value="ECO:0007669"/>
    <property type="project" value="UniProtKB-SubCell"/>
</dbReference>
<keyword evidence="1" id="KW-0378">Hydrolase</keyword>
<dbReference type="GO" id="GO:0006508">
    <property type="term" value="P:proteolysis"/>
    <property type="evidence" value="ECO:0007669"/>
    <property type="project" value="UniProtKB-KW"/>
</dbReference>
<keyword evidence="5" id="KW-1185">Reference proteome</keyword>